<dbReference type="EMBL" id="WJHE01000427">
    <property type="protein sequence ID" value="MST32907.1"/>
    <property type="molecule type" value="Genomic_DNA"/>
</dbReference>
<evidence type="ECO:0000313" key="3">
    <source>
        <dbReference type="Proteomes" id="UP000437736"/>
    </source>
</evidence>
<keyword evidence="1" id="KW-0175">Coiled coil</keyword>
<accession>A0ABW9QUE9</accession>
<organism evidence="2 3">
    <name type="scientific">Acidiferrimicrobium australe</name>
    <dbReference type="NCBI Taxonomy" id="2664430"/>
    <lineage>
        <taxon>Bacteria</taxon>
        <taxon>Bacillati</taxon>
        <taxon>Actinomycetota</taxon>
        <taxon>Acidimicrobiia</taxon>
        <taxon>Acidimicrobiales</taxon>
        <taxon>Acidimicrobiaceae</taxon>
        <taxon>Acidiferrimicrobium</taxon>
    </lineage>
</organism>
<sequence length="68" mass="7426">MIDIRAADHAMGLELQLEELTEQRTRAHVQGRHDDVAVLDDEIAALQLELARTAEAALGVVDPPAAER</sequence>
<protein>
    <submittedName>
        <fullName evidence="2">Uncharacterized protein</fullName>
    </submittedName>
</protein>
<gene>
    <name evidence="2" type="ORF">GHK86_09275</name>
</gene>
<proteinExistence type="predicted"/>
<feature type="coiled-coil region" evidence="1">
    <location>
        <begin position="10"/>
        <end position="56"/>
    </location>
</feature>
<dbReference type="Proteomes" id="UP000437736">
    <property type="component" value="Unassembled WGS sequence"/>
</dbReference>
<evidence type="ECO:0000256" key="1">
    <source>
        <dbReference type="SAM" id="Coils"/>
    </source>
</evidence>
<keyword evidence="3" id="KW-1185">Reference proteome</keyword>
<reference evidence="2 3" key="1">
    <citation type="submission" date="2019-11" db="EMBL/GenBank/DDBJ databases">
        <title>Acidiferrimicrobium australis gen. nov., sp. nov., an acidophilic and obligately heterotrophic, member of the Actinobacteria that catalyses dissimilatory oxido- reduction of iron isolated from metal-rich acidic water in Chile.</title>
        <authorList>
            <person name="Gonzalez D."/>
            <person name="Huber K."/>
            <person name="Hedrich S."/>
            <person name="Rojas-Villalobos C."/>
            <person name="Quatrini R."/>
            <person name="Dinamarca M.A."/>
            <person name="Schwarz A."/>
            <person name="Canales C."/>
            <person name="Nancucheo I."/>
        </authorList>
    </citation>
    <scope>NUCLEOTIDE SEQUENCE [LARGE SCALE GENOMIC DNA]</scope>
    <source>
        <strain evidence="2 3">USS-CCA1</strain>
    </source>
</reference>
<comment type="caution">
    <text evidence="2">The sequence shown here is derived from an EMBL/GenBank/DDBJ whole genome shotgun (WGS) entry which is preliminary data.</text>
</comment>
<evidence type="ECO:0000313" key="2">
    <source>
        <dbReference type="EMBL" id="MST32907.1"/>
    </source>
</evidence>
<name>A0ABW9QUE9_9ACTN</name>